<dbReference type="PROSITE" id="PS01066">
    <property type="entry name" value="UPP_SYNTHASE"/>
    <property type="match status" value="1"/>
</dbReference>
<feature type="binding site" evidence="2">
    <location>
        <position position="66"/>
    </location>
    <ligand>
        <name>substrate</name>
    </ligand>
</feature>
<comment type="caution">
    <text evidence="2">Lacks conserved residue(s) required for the propagation of feature annotation.</text>
</comment>
<dbReference type="CDD" id="cd00475">
    <property type="entry name" value="Cis_IPPS"/>
    <property type="match status" value="1"/>
</dbReference>
<dbReference type="Pfam" id="PF01255">
    <property type="entry name" value="Prenyltransf"/>
    <property type="match status" value="1"/>
</dbReference>
<dbReference type="FunFam" id="3.40.1180.10:FF:000001">
    <property type="entry name" value="(2E,6E)-farnesyl-diphosphate-specific ditrans,polycis-undecaprenyl-diphosphate synthase"/>
    <property type="match status" value="1"/>
</dbReference>
<feature type="binding site" evidence="2">
    <location>
        <position position="64"/>
    </location>
    <ligand>
        <name>substrate</name>
    </ligand>
</feature>
<feature type="binding site" evidence="2">
    <location>
        <position position="20"/>
    </location>
    <ligand>
        <name>substrate</name>
    </ligand>
</feature>
<name>A0A2M7RJ09_9BACT</name>
<reference evidence="3 4" key="1">
    <citation type="submission" date="2017-09" db="EMBL/GenBank/DDBJ databases">
        <title>Depth-based differentiation of microbial function through sediment-hosted aquifers and enrichment of novel symbionts in the deep terrestrial subsurface.</title>
        <authorList>
            <person name="Probst A.J."/>
            <person name="Ladd B."/>
            <person name="Jarett J.K."/>
            <person name="Geller-Mcgrath D.E."/>
            <person name="Sieber C.M."/>
            <person name="Emerson J.B."/>
            <person name="Anantharaman K."/>
            <person name="Thomas B.C."/>
            <person name="Malmstrom R."/>
            <person name="Stieglmeier M."/>
            <person name="Klingl A."/>
            <person name="Woyke T."/>
            <person name="Ryan C.M."/>
            <person name="Banfield J.F."/>
        </authorList>
    </citation>
    <scope>NUCLEOTIDE SEQUENCE [LARGE SCALE GENOMIC DNA]</scope>
    <source>
        <strain evidence="3">CG_4_10_14_0_8_um_filter_42_10</strain>
    </source>
</reference>
<protein>
    <recommendedName>
        <fullName evidence="2">Isoprenyl transferase</fullName>
        <ecNumber evidence="2">2.5.1.-</ecNumber>
    </recommendedName>
</protein>
<evidence type="ECO:0000313" key="3">
    <source>
        <dbReference type="EMBL" id="PIY96740.1"/>
    </source>
</evidence>
<comment type="subunit">
    <text evidence="2">Homodimer.</text>
</comment>
<keyword evidence="1 2" id="KW-0808">Transferase</keyword>
<feature type="binding site" evidence="2">
    <location>
        <position position="179"/>
    </location>
    <ligand>
        <name>substrate</name>
    </ligand>
</feature>
<comment type="function">
    <text evidence="2">Catalyzes the condensation of isopentenyl diphosphate (IPP) with allylic pyrophosphates generating different type of terpenoids.</text>
</comment>
<accession>A0A2M7RJ09</accession>
<dbReference type="GO" id="GO:0045547">
    <property type="term" value="F:ditrans,polycis-polyprenyl diphosphate synthase [(2E,6E)-farnesyl diphosphate specific] activity"/>
    <property type="evidence" value="ECO:0007669"/>
    <property type="project" value="TreeGrafter"/>
</dbReference>
<sequence length="231" mass="27213">MKREIIPKHIAIIPDGNRRWAKSKHLPMFFGHKKGVDVMENICYAALKRGVKVITFWAFSTENWKRSEKEINYLMKLFKEVFRNRLEKFHKENVKLVVSGRIDKFSRELQEEIKKAVEKTKRNTRGIVHFCLNYGGRTEIVDVVKKLLKKKVSPNKVNQKMISDNLYMPGLPDPDLVIRTSGEQRISGFLTWQSVYSELLFVDKHWPAFTEKDIDLAIKEFSRRNRRFGGN</sequence>
<dbReference type="AlphaFoldDB" id="A0A2M7RJ09"/>
<dbReference type="GO" id="GO:0000287">
    <property type="term" value="F:magnesium ion binding"/>
    <property type="evidence" value="ECO:0007669"/>
    <property type="project" value="UniProtKB-UniRule"/>
</dbReference>
<proteinExistence type="inferred from homology"/>
<feature type="binding site" evidence="2">
    <location>
        <begin position="16"/>
        <end position="19"/>
    </location>
    <ligand>
        <name>substrate</name>
    </ligand>
</feature>
<dbReference type="Proteomes" id="UP000230779">
    <property type="component" value="Unassembled WGS sequence"/>
</dbReference>
<dbReference type="SUPFAM" id="SSF64005">
    <property type="entry name" value="Undecaprenyl diphosphate synthase"/>
    <property type="match status" value="1"/>
</dbReference>
<dbReference type="NCBIfam" id="TIGR00055">
    <property type="entry name" value="uppS"/>
    <property type="match status" value="1"/>
</dbReference>
<dbReference type="InterPro" id="IPR018520">
    <property type="entry name" value="UPP_synth-like_CS"/>
</dbReference>
<feature type="binding site" evidence="2">
    <location>
        <position position="198"/>
    </location>
    <ligand>
        <name>Mg(2+)</name>
        <dbReference type="ChEBI" id="CHEBI:18420"/>
    </ligand>
</feature>
<evidence type="ECO:0000313" key="4">
    <source>
        <dbReference type="Proteomes" id="UP000230779"/>
    </source>
</evidence>
<comment type="caution">
    <text evidence="3">The sequence shown here is derived from an EMBL/GenBank/DDBJ whole genome shotgun (WGS) entry which is preliminary data.</text>
</comment>
<comment type="similarity">
    <text evidence="2">Belongs to the UPP synthase family.</text>
</comment>
<organism evidence="3 4">
    <name type="scientific">Candidatus Kerfeldbacteria bacterium CG_4_10_14_0_8_um_filter_42_10</name>
    <dbReference type="NCBI Taxonomy" id="2014248"/>
    <lineage>
        <taxon>Bacteria</taxon>
        <taxon>Candidatus Kerfeldiibacteriota</taxon>
    </lineage>
</organism>
<dbReference type="HAMAP" id="MF_01139">
    <property type="entry name" value="ISPT"/>
    <property type="match status" value="1"/>
</dbReference>
<keyword evidence="2" id="KW-0479">Metal-binding</keyword>
<feature type="binding site" evidence="2">
    <location>
        <begin position="185"/>
        <end position="187"/>
    </location>
    <ligand>
        <name>substrate</name>
    </ligand>
</feature>
<feature type="binding site" evidence="2">
    <location>
        <begin position="60"/>
        <end position="62"/>
    </location>
    <ligand>
        <name>substrate</name>
    </ligand>
</feature>
<dbReference type="PANTHER" id="PTHR10291">
    <property type="entry name" value="DEHYDRODOLICHYL DIPHOSPHATE SYNTHASE FAMILY MEMBER"/>
    <property type="match status" value="1"/>
</dbReference>
<feature type="active site" description="Proton acceptor" evidence="2">
    <location>
        <position position="63"/>
    </location>
</feature>
<dbReference type="InterPro" id="IPR036424">
    <property type="entry name" value="UPP_synth-like_sf"/>
</dbReference>
<gene>
    <name evidence="3" type="primary">uppS</name>
    <name evidence="3" type="ORF">COY66_03195</name>
</gene>
<dbReference type="Gene3D" id="3.40.1180.10">
    <property type="entry name" value="Decaprenyl diphosphate synthase-like"/>
    <property type="match status" value="1"/>
</dbReference>
<feature type="binding site" evidence="2">
    <location>
        <position position="32"/>
    </location>
    <ligand>
        <name>substrate</name>
    </ligand>
</feature>
<feature type="binding site" evidence="2">
    <location>
        <position position="15"/>
    </location>
    <ligand>
        <name>Mg(2+)</name>
        <dbReference type="ChEBI" id="CHEBI:18420"/>
    </ligand>
</feature>
<feature type="active site" evidence="2">
    <location>
        <position position="15"/>
    </location>
</feature>
<dbReference type="InterPro" id="IPR001441">
    <property type="entry name" value="UPP_synth-like"/>
</dbReference>
<evidence type="ECO:0000256" key="1">
    <source>
        <dbReference type="ARBA" id="ARBA00022679"/>
    </source>
</evidence>
<dbReference type="PANTHER" id="PTHR10291:SF0">
    <property type="entry name" value="DEHYDRODOLICHYL DIPHOSPHATE SYNTHASE 2"/>
    <property type="match status" value="1"/>
</dbReference>
<dbReference type="EMBL" id="PFMD01000030">
    <property type="protein sequence ID" value="PIY96740.1"/>
    <property type="molecule type" value="Genomic_DNA"/>
</dbReference>
<keyword evidence="2" id="KW-0460">Magnesium</keyword>
<dbReference type="EC" id="2.5.1.-" evidence="2"/>
<evidence type="ECO:0000256" key="2">
    <source>
        <dbReference type="HAMAP-Rule" id="MF_01139"/>
    </source>
</evidence>
<comment type="cofactor">
    <cofactor evidence="2">
        <name>Mg(2+)</name>
        <dbReference type="ChEBI" id="CHEBI:18420"/>
    </cofactor>
    <text evidence="2">Binds 2 magnesium ions per subunit.</text>
</comment>
<dbReference type="GO" id="GO:0016094">
    <property type="term" value="P:polyprenol biosynthetic process"/>
    <property type="evidence" value="ECO:0007669"/>
    <property type="project" value="TreeGrafter"/>
</dbReference>